<dbReference type="CDD" id="cd02966">
    <property type="entry name" value="TlpA_like_family"/>
    <property type="match status" value="1"/>
</dbReference>
<dbReference type="SUPFAM" id="SSF52833">
    <property type="entry name" value="Thioredoxin-like"/>
    <property type="match status" value="1"/>
</dbReference>
<evidence type="ECO:0000313" key="7">
    <source>
        <dbReference type="Proteomes" id="UP000191680"/>
    </source>
</evidence>
<dbReference type="GO" id="GO:0017004">
    <property type="term" value="P:cytochrome complex assembly"/>
    <property type="evidence" value="ECO:0007669"/>
    <property type="project" value="UniProtKB-KW"/>
</dbReference>
<dbReference type="InterPro" id="IPR036249">
    <property type="entry name" value="Thioredoxin-like_sf"/>
</dbReference>
<sequence length="518" mass="60857">MIKNYLFALSTLLILTLFSCKKENEKMVTEIPKPNKIVLISVNAPEKYVHVMKQDSVGKKLKDSLGPKAKWNNNGFTYLDYMNNVQTWRPKANVLDTITIETHNDYLELSTNNFFTAIKETFLVKNGDTVIFNYEHDIPKAKITNREVSDIELNYNSYRLKNLFNNKYTSHYLIIANILFLENIQDYEQKSIDYYNQAKLDFTKEIKLLDSLKSNKLISQTNYRYRKDALNMLMEQHKNIKNIKKWVEQNKSLRDKETIEHVFGFNLSETDSLMKFSFFRDYLNNISQYELNFIEENNGGSGGSYIDSRIRFDSIIKDKRFNQTAKNFLLFDAYNGIGQNFKVKDKEEYFKKLQENTTSIEKLDKLKEDYKLDFSKSNELVLTTLKNDTLTYRNLLENNKGKWLYMDFWASWCAPCRKAMPESNKLKKEFKEKNIEFIYLSLNDKKENWKKAIVVEGISTSQNYFIENGKVSKVIEDLGIKSIPHYLIYNPKGELVNGFANRPGEGAREELNNLISKN</sequence>
<dbReference type="AlphaFoldDB" id="A0A1V6LRG1"/>
<keyword evidence="7" id="KW-1185">Reference proteome</keyword>
<proteinExistence type="predicted"/>
<evidence type="ECO:0000256" key="2">
    <source>
        <dbReference type="ARBA" id="ARBA00022748"/>
    </source>
</evidence>
<dbReference type="Pfam" id="PF13905">
    <property type="entry name" value="Thioredoxin_8"/>
    <property type="match status" value="1"/>
</dbReference>
<reference evidence="6 7" key="1">
    <citation type="submission" date="2016-12" db="EMBL/GenBank/DDBJ databases">
        <authorList>
            <person name="Song W.-J."/>
            <person name="Kurnit D.M."/>
        </authorList>
    </citation>
    <scope>NUCLEOTIDE SEQUENCE [LARGE SCALE GENOMIC DNA]</scope>
    <source>
        <strain evidence="6 7">HSG9</strain>
    </source>
</reference>
<dbReference type="InterPro" id="IPR012336">
    <property type="entry name" value="Thioredoxin-like_fold"/>
</dbReference>
<name>A0A1V6LRG1_9FLAO</name>
<evidence type="ECO:0000256" key="4">
    <source>
        <dbReference type="ARBA" id="ARBA00023284"/>
    </source>
</evidence>
<keyword evidence="2" id="KW-0201">Cytochrome c-type biogenesis</keyword>
<dbReference type="InterPro" id="IPR013766">
    <property type="entry name" value="Thioredoxin_domain"/>
</dbReference>
<gene>
    <name evidence="6" type="ORF">BUL40_09700</name>
</gene>
<dbReference type="PROSITE" id="PS51257">
    <property type="entry name" value="PROKAR_LIPOPROTEIN"/>
    <property type="match status" value="1"/>
</dbReference>
<dbReference type="GO" id="GO:0030313">
    <property type="term" value="C:cell envelope"/>
    <property type="evidence" value="ECO:0007669"/>
    <property type="project" value="UniProtKB-SubCell"/>
</dbReference>
<accession>A0A1V6LRG1</accession>
<dbReference type="Gene3D" id="3.40.30.10">
    <property type="entry name" value="Glutaredoxin"/>
    <property type="match status" value="1"/>
</dbReference>
<comment type="subcellular location">
    <subcellularLocation>
        <location evidence="1">Cell envelope</location>
    </subcellularLocation>
</comment>
<evidence type="ECO:0000259" key="5">
    <source>
        <dbReference type="PROSITE" id="PS51352"/>
    </source>
</evidence>
<dbReference type="Proteomes" id="UP000191680">
    <property type="component" value="Unassembled WGS sequence"/>
</dbReference>
<dbReference type="PANTHER" id="PTHR42852:SF6">
    <property type="entry name" value="THIOL:DISULFIDE INTERCHANGE PROTEIN DSBE"/>
    <property type="match status" value="1"/>
</dbReference>
<dbReference type="InterPro" id="IPR050553">
    <property type="entry name" value="Thioredoxin_ResA/DsbE_sf"/>
</dbReference>
<comment type="caution">
    <text evidence="6">The sequence shown here is derived from an EMBL/GenBank/DDBJ whole genome shotgun (WGS) entry which is preliminary data.</text>
</comment>
<dbReference type="RefSeq" id="WP_080319095.1">
    <property type="nucleotide sequence ID" value="NZ_MTBC01000005.1"/>
</dbReference>
<dbReference type="EMBL" id="MTBC01000005">
    <property type="protein sequence ID" value="OQD42781.1"/>
    <property type="molecule type" value="Genomic_DNA"/>
</dbReference>
<organism evidence="6 7">
    <name type="scientific">Croceivirga radicis</name>
    <dbReference type="NCBI Taxonomy" id="1929488"/>
    <lineage>
        <taxon>Bacteria</taxon>
        <taxon>Pseudomonadati</taxon>
        <taxon>Bacteroidota</taxon>
        <taxon>Flavobacteriia</taxon>
        <taxon>Flavobacteriales</taxon>
        <taxon>Flavobacteriaceae</taxon>
        <taxon>Croceivirga</taxon>
    </lineage>
</organism>
<dbReference type="PANTHER" id="PTHR42852">
    <property type="entry name" value="THIOL:DISULFIDE INTERCHANGE PROTEIN DSBE"/>
    <property type="match status" value="1"/>
</dbReference>
<dbReference type="PROSITE" id="PS51352">
    <property type="entry name" value="THIOREDOXIN_2"/>
    <property type="match status" value="1"/>
</dbReference>
<dbReference type="OrthoDB" id="1098640at2"/>
<evidence type="ECO:0000313" key="6">
    <source>
        <dbReference type="EMBL" id="OQD42781.1"/>
    </source>
</evidence>
<keyword evidence="4" id="KW-0676">Redox-active center</keyword>
<feature type="domain" description="Thioredoxin" evidence="5">
    <location>
        <begin position="371"/>
        <end position="518"/>
    </location>
</feature>
<protein>
    <recommendedName>
        <fullName evidence="5">Thioredoxin domain-containing protein</fullName>
    </recommendedName>
</protein>
<evidence type="ECO:0000256" key="3">
    <source>
        <dbReference type="ARBA" id="ARBA00023157"/>
    </source>
</evidence>
<evidence type="ECO:0000256" key="1">
    <source>
        <dbReference type="ARBA" id="ARBA00004196"/>
    </source>
</evidence>
<keyword evidence="3" id="KW-1015">Disulfide bond</keyword>